<comment type="caution">
    <text evidence="2">The sequence shown here is derived from an EMBL/GenBank/DDBJ whole genome shotgun (WGS) entry which is preliminary data.</text>
</comment>
<evidence type="ECO:0000313" key="2">
    <source>
        <dbReference type="EMBL" id="GBP32328.1"/>
    </source>
</evidence>
<evidence type="ECO:0000313" key="3">
    <source>
        <dbReference type="Proteomes" id="UP000299102"/>
    </source>
</evidence>
<sequence length="118" mass="12587">MRVANNWINLESALTLTAPAPAPHAPPAQTPLRDNRARSFAKNRASEGENVTTVDCISVARGVGGARRGRFWRRGPAPAAAGSGGAGRRRGRLDPAPLRRCGIAIGYVVRRHDDIVVD</sequence>
<accession>A0A4C1V0N6</accession>
<feature type="region of interest" description="Disordered" evidence="1">
    <location>
        <begin position="18"/>
        <end position="46"/>
    </location>
</feature>
<feature type="compositionally biased region" description="Pro residues" evidence="1">
    <location>
        <begin position="20"/>
        <end position="29"/>
    </location>
</feature>
<gene>
    <name evidence="2" type="ORF">EVAR_25582_1</name>
</gene>
<name>A0A4C1V0N6_EUMVA</name>
<dbReference type="EMBL" id="BGZK01000258">
    <property type="protein sequence ID" value="GBP32328.1"/>
    <property type="molecule type" value="Genomic_DNA"/>
</dbReference>
<protein>
    <submittedName>
        <fullName evidence="2">Uncharacterized protein</fullName>
    </submittedName>
</protein>
<dbReference type="Proteomes" id="UP000299102">
    <property type="component" value="Unassembled WGS sequence"/>
</dbReference>
<reference evidence="2 3" key="1">
    <citation type="journal article" date="2019" name="Commun. Biol.">
        <title>The bagworm genome reveals a unique fibroin gene that provides high tensile strength.</title>
        <authorList>
            <person name="Kono N."/>
            <person name="Nakamura H."/>
            <person name="Ohtoshi R."/>
            <person name="Tomita M."/>
            <person name="Numata K."/>
            <person name="Arakawa K."/>
        </authorList>
    </citation>
    <scope>NUCLEOTIDE SEQUENCE [LARGE SCALE GENOMIC DNA]</scope>
</reference>
<keyword evidence="3" id="KW-1185">Reference proteome</keyword>
<proteinExistence type="predicted"/>
<evidence type="ECO:0000256" key="1">
    <source>
        <dbReference type="SAM" id="MobiDB-lite"/>
    </source>
</evidence>
<feature type="region of interest" description="Disordered" evidence="1">
    <location>
        <begin position="69"/>
        <end position="94"/>
    </location>
</feature>
<dbReference type="AlphaFoldDB" id="A0A4C1V0N6"/>
<organism evidence="2 3">
    <name type="scientific">Eumeta variegata</name>
    <name type="common">Bagworm moth</name>
    <name type="synonym">Eumeta japonica</name>
    <dbReference type="NCBI Taxonomy" id="151549"/>
    <lineage>
        <taxon>Eukaryota</taxon>
        <taxon>Metazoa</taxon>
        <taxon>Ecdysozoa</taxon>
        <taxon>Arthropoda</taxon>
        <taxon>Hexapoda</taxon>
        <taxon>Insecta</taxon>
        <taxon>Pterygota</taxon>
        <taxon>Neoptera</taxon>
        <taxon>Endopterygota</taxon>
        <taxon>Lepidoptera</taxon>
        <taxon>Glossata</taxon>
        <taxon>Ditrysia</taxon>
        <taxon>Tineoidea</taxon>
        <taxon>Psychidae</taxon>
        <taxon>Oiketicinae</taxon>
        <taxon>Eumeta</taxon>
    </lineage>
</organism>